<feature type="region of interest" description="Disordered" evidence="1">
    <location>
        <begin position="327"/>
        <end position="386"/>
    </location>
</feature>
<reference evidence="2 3" key="1">
    <citation type="journal article" date="2009" name="Science">
        <title>Green evolution and dynamic adaptations revealed by genomes of the marine picoeukaryotes Micromonas.</title>
        <authorList>
            <person name="Worden A.Z."/>
            <person name="Lee J.H."/>
            <person name="Mock T."/>
            <person name="Rouze P."/>
            <person name="Simmons M.P."/>
            <person name="Aerts A.L."/>
            <person name="Allen A.E."/>
            <person name="Cuvelier M.L."/>
            <person name="Derelle E."/>
            <person name="Everett M.V."/>
            <person name="Foulon E."/>
            <person name="Grimwood J."/>
            <person name="Gundlach H."/>
            <person name="Henrissat B."/>
            <person name="Napoli C."/>
            <person name="McDonald S.M."/>
            <person name="Parker M.S."/>
            <person name="Rombauts S."/>
            <person name="Salamov A."/>
            <person name="Von Dassow P."/>
            <person name="Badger J.H."/>
            <person name="Coutinho P.M."/>
            <person name="Demir E."/>
            <person name="Dubchak I."/>
            <person name="Gentemann C."/>
            <person name="Eikrem W."/>
            <person name="Gready J.E."/>
            <person name="John U."/>
            <person name="Lanier W."/>
            <person name="Lindquist E.A."/>
            <person name="Lucas S."/>
            <person name="Mayer K.F."/>
            <person name="Moreau H."/>
            <person name="Not F."/>
            <person name="Otillar R."/>
            <person name="Panaud O."/>
            <person name="Pangilinan J."/>
            <person name="Paulsen I."/>
            <person name="Piegu B."/>
            <person name="Poliakov A."/>
            <person name="Robbens S."/>
            <person name="Schmutz J."/>
            <person name="Toulza E."/>
            <person name="Wyss T."/>
            <person name="Zelensky A."/>
            <person name="Zhou K."/>
            <person name="Armbrust E.V."/>
            <person name="Bhattacharya D."/>
            <person name="Goodenough U.W."/>
            <person name="Van de Peer Y."/>
            <person name="Grigoriev I.V."/>
        </authorList>
    </citation>
    <scope>NUCLEOTIDE SEQUENCE [LARGE SCALE GENOMIC DNA]</scope>
    <source>
        <strain evidence="2 3">CCMP1545</strain>
    </source>
</reference>
<sequence length="614" mass="65443">MACAGAHRSALVAARLALTDVPRRRGASATGSRPRRGIDAHRGWSTPTRANALADATPPASSTPSGDPEETLGADVAAEGVVTRRHTLGRNLTFVDVTVSGPSAVAATATATATADASHFVFLKCWGVVDKRARLGARVSFTGRVLTNDKPRESEGTVAGRSYYASVPAGGLEVVRAASAEDVANATTTTTPRDRGGLINISTPSARRGASVPVAVAARVCKSLIVRGACGDPNCARRHDVTDAELAAAMRARDGAARRSRDARRRELDPDDPHAFETKASKARSIHWFPYDRVREAESDRIFADWIVRTFGLASAEDGDDDRVVAAASGRGRERASRESVSPQGTAFTTRARSYGDQSQESESRDVAPARSRRASNGGNETRRQVADVAGGGGVLSFELHVRHGLDVVLVDPARVGMSPKQRATLRCLRKRGAARGVGDAAHDAWRRSENWATVADAETDARRSRHLARVLTHTEMGEDAARRAEEIAIAAGREEVVASTLSGGGGASFRHVAREFLGPDDVSAAGLAECDVFVGMHPDQATEAIVDAALAMNKPFAVVPCCVFPRLFPNRRTAAGTEVTGYVDFLEYLVAKDPRIELGYLPFKGRNRVVYRV</sequence>
<dbReference type="EMBL" id="GG663747">
    <property type="protein sequence ID" value="EEH52790.1"/>
    <property type="molecule type" value="Genomic_DNA"/>
</dbReference>
<dbReference type="AlphaFoldDB" id="C1N4T9"/>
<dbReference type="OMA" id="VKCADEQ"/>
<gene>
    <name evidence="2" type="ORF">MICPUCDRAFT_52678</name>
</gene>
<evidence type="ECO:0000256" key="1">
    <source>
        <dbReference type="SAM" id="MobiDB-lite"/>
    </source>
</evidence>
<dbReference type="PANTHER" id="PTHR36971:SF3">
    <property type="entry name" value="C3H1-TYPE DOMAIN-CONTAINING PROTEIN"/>
    <property type="match status" value="1"/>
</dbReference>
<dbReference type="GeneID" id="9688291"/>
<dbReference type="eggNOG" id="ENOG502QVWK">
    <property type="taxonomic scope" value="Eukaryota"/>
</dbReference>
<dbReference type="KEGG" id="mpp:MICPUCDRAFT_52678"/>
<evidence type="ECO:0000313" key="3">
    <source>
        <dbReference type="Proteomes" id="UP000001876"/>
    </source>
</evidence>
<dbReference type="PANTHER" id="PTHR36971">
    <property type="entry name" value="UNNAMED PRODUCT"/>
    <property type="match status" value="1"/>
</dbReference>
<feature type="region of interest" description="Disordered" evidence="1">
    <location>
        <begin position="252"/>
        <end position="278"/>
    </location>
</feature>
<proteinExistence type="predicted"/>
<keyword evidence="3" id="KW-1185">Reference proteome</keyword>
<protein>
    <submittedName>
        <fullName evidence="2">Predicted protein</fullName>
    </submittedName>
</protein>
<accession>C1N4T9</accession>
<organism evidence="3">
    <name type="scientific">Micromonas pusilla (strain CCMP1545)</name>
    <name type="common">Picoplanktonic green alga</name>
    <dbReference type="NCBI Taxonomy" id="564608"/>
    <lineage>
        <taxon>Eukaryota</taxon>
        <taxon>Viridiplantae</taxon>
        <taxon>Chlorophyta</taxon>
        <taxon>Mamiellophyceae</taxon>
        <taxon>Mamiellales</taxon>
        <taxon>Mamiellaceae</taxon>
        <taxon>Micromonas</taxon>
    </lineage>
</organism>
<evidence type="ECO:0000313" key="2">
    <source>
        <dbReference type="EMBL" id="EEH52790.1"/>
    </source>
</evidence>
<feature type="compositionally biased region" description="Polar residues" evidence="1">
    <location>
        <begin position="343"/>
        <end position="361"/>
    </location>
</feature>
<dbReference type="RefSeq" id="XP_003062851.1">
    <property type="nucleotide sequence ID" value="XM_003062805.1"/>
</dbReference>
<dbReference type="OrthoDB" id="7459479at2759"/>
<dbReference type="Proteomes" id="UP000001876">
    <property type="component" value="Unassembled WGS sequence"/>
</dbReference>
<name>C1N4T9_MICPC</name>
<feature type="region of interest" description="Disordered" evidence="1">
    <location>
        <begin position="23"/>
        <end position="71"/>
    </location>
</feature>